<organism evidence="2">
    <name type="scientific">Hydrogenovibrio crunogenus (strain DSM 25203 / XCL-2)</name>
    <name type="common">Thiomicrospira crunogena</name>
    <dbReference type="NCBI Taxonomy" id="317025"/>
    <lineage>
        <taxon>Bacteria</taxon>
        <taxon>Pseudomonadati</taxon>
        <taxon>Pseudomonadota</taxon>
        <taxon>Gammaproteobacteria</taxon>
        <taxon>Thiotrichales</taxon>
        <taxon>Piscirickettsiaceae</taxon>
        <taxon>Hydrogenovibrio</taxon>
    </lineage>
</organism>
<gene>
    <name evidence="2" type="ordered locus">Tcr_0787</name>
</gene>
<feature type="transmembrane region" description="Helical" evidence="1">
    <location>
        <begin position="94"/>
        <end position="113"/>
    </location>
</feature>
<reference evidence="2" key="1">
    <citation type="submission" date="2006-07" db="EMBL/GenBank/DDBJ databases">
        <title>Complete sequence of Thiomicrospira crunogena XCL-2.</title>
        <authorList>
            <consortium name="US DOE Joint Genome Institute"/>
            <person name="Copeland A."/>
            <person name="Lucas S."/>
            <person name="Lapidus A."/>
            <person name="Barry K."/>
            <person name="Detter J.C."/>
            <person name="Glavina del Rio T."/>
            <person name="Hammon N."/>
            <person name="Israni S."/>
            <person name="Dalin E."/>
            <person name="Tice H."/>
            <person name="Pitluck S."/>
            <person name="Chain P."/>
            <person name="Malfatti S."/>
            <person name="Shin M."/>
            <person name="Vergez L."/>
            <person name="Schmutz J."/>
            <person name="Larimer F."/>
            <person name="Land M."/>
            <person name="Hauser L."/>
            <person name="Kyrpides N."/>
            <person name="Lykidis A."/>
            <person name="Scott K.M."/>
            <person name="Sievert S."/>
            <person name="Kerfeld C."/>
            <person name="Freyermuth S."/>
            <person name="Dobrinski K."/>
            <person name="Boller A."/>
            <person name="Fitzpatrick K."/>
            <person name="Thoma P."/>
            <person name="Moore J."/>
            <person name="Richardson P."/>
        </authorList>
    </citation>
    <scope>NUCLEOTIDE SEQUENCE</scope>
    <source>
        <strain evidence="2">XCL-2</strain>
    </source>
</reference>
<evidence type="ECO:0000256" key="1">
    <source>
        <dbReference type="SAM" id="Phobius"/>
    </source>
</evidence>
<keyword evidence="1" id="KW-0472">Membrane</keyword>
<feature type="transmembrane region" description="Helical" evidence="1">
    <location>
        <begin position="125"/>
        <end position="148"/>
    </location>
</feature>
<dbReference type="HOGENOM" id="CLU_118148_0_0_6"/>
<protein>
    <submittedName>
        <fullName evidence="2">Uncharacterized protein</fullName>
    </submittedName>
</protein>
<proteinExistence type="predicted"/>
<keyword evidence="1" id="KW-0812">Transmembrane</keyword>
<name>Q31HJ0_HYDCU</name>
<dbReference type="EMBL" id="CP000109">
    <property type="protein sequence ID" value="ABB41383.1"/>
    <property type="molecule type" value="Genomic_DNA"/>
</dbReference>
<feature type="transmembrane region" description="Helical" evidence="1">
    <location>
        <begin position="20"/>
        <end position="37"/>
    </location>
</feature>
<keyword evidence="1" id="KW-1133">Transmembrane helix</keyword>
<sequence length="181" mass="20645">MSVTNLNYSQKKLSKTPHHIFNLNMILVHLFAVVFLFEFHLYSWFWIIPFISIVIMLSQYAFSRSLLSSHKVEDDVNDQYVLANWKLVNRHNRIILIGYAIGGSLLSIGYFLSNTMTPDPNMAQIVMTIFLYLSGNLMLLTLLVTFVLSSGAVWHASKGEMTRALEKQMITLPADAQRANS</sequence>
<dbReference type="KEGG" id="tcx:Tcr_0787"/>
<dbReference type="STRING" id="317025.Tcr_0787"/>
<evidence type="ECO:0000313" key="2">
    <source>
        <dbReference type="EMBL" id="ABB41383.1"/>
    </source>
</evidence>
<dbReference type="AlphaFoldDB" id="Q31HJ0"/>
<dbReference type="OrthoDB" id="5612350at2"/>
<feature type="transmembrane region" description="Helical" evidence="1">
    <location>
        <begin position="43"/>
        <end position="62"/>
    </location>
</feature>
<accession>Q31HJ0</accession>